<dbReference type="InterPro" id="IPR007955">
    <property type="entry name" value="Bystin"/>
</dbReference>
<sequence length="287" mass="32923">MSRETPARRDLADIIRDKLTEKQTEIATQLDDGASIEMSQLDDRVVQMYRGVRDILSRYRGGKLPKAFKIIPSLTNWEQILYITEPDNWSAAAMYQACRIFVSNLNAKMAQRFLQLVLLPEEDAENKQSTRRLNSTCNMALKKSLFKPEQLSTKGVLLPLCEGSTVPAVNKVEPRFVYHSADPLTPGSQQPADVHAALQVTLFLSLSPACARAVCRFRTDRRQLPVLWHQSLLTFMQRYKEDLSTEQKEQLRELLRAQTREPLTSEIRRELAHARCRDTETADMQME</sequence>
<keyword evidence="2" id="KW-1185">Reference proteome</keyword>
<name>A0ABM1EZ33_PRICU</name>
<comment type="similarity">
    <text evidence="1">Belongs to the bystin family.</text>
</comment>
<evidence type="ECO:0000313" key="3">
    <source>
        <dbReference type="RefSeq" id="XP_014677454.1"/>
    </source>
</evidence>
<dbReference type="Pfam" id="PF05291">
    <property type="entry name" value="Bystin"/>
    <property type="match status" value="2"/>
</dbReference>
<dbReference type="PANTHER" id="PTHR12821">
    <property type="entry name" value="BYSTIN"/>
    <property type="match status" value="1"/>
</dbReference>
<proteinExistence type="inferred from homology"/>
<evidence type="ECO:0000256" key="1">
    <source>
        <dbReference type="ARBA" id="ARBA00007114"/>
    </source>
</evidence>
<protein>
    <submittedName>
        <fullName evidence="3">LOW QUALITY PROTEIN: bystin-like</fullName>
    </submittedName>
</protein>
<accession>A0ABM1EZ33</accession>
<dbReference type="RefSeq" id="XP_014677454.1">
    <property type="nucleotide sequence ID" value="XM_014821968.1"/>
</dbReference>
<reference evidence="3" key="1">
    <citation type="submission" date="2025-08" db="UniProtKB">
        <authorList>
            <consortium name="RefSeq"/>
        </authorList>
    </citation>
    <scope>IDENTIFICATION</scope>
</reference>
<dbReference type="Proteomes" id="UP000695022">
    <property type="component" value="Unplaced"/>
</dbReference>
<dbReference type="GeneID" id="106817305"/>
<evidence type="ECO:0000313" key="2">
    <source>
        <dbReference type="Proteomes" id="UP000695022"/>
    </source>
</evidence>
<organism evidence="2 3">
    <name type="scientific">Priapulus caudatus</name>
    <name type="common">Priapulid worm</name>
    <dbReference type="NCBI Taxonomy" id="37621"/>
    <lineage>
        <taxon>Eukaryota</taxon>
        <taxon>Metazoa</taxon>
        <taxon>Ecdysozoa</taxon>
        <taxon>Scalidophora</taxon>
        <taxon>Priapulida</taxon>
        <taxon>Priapulimorpha</taxon>
        <taxon>Priapulimorphida</taxon>
        <taxon>Priapulidae</taxon>
        <taxon>Priapulus</taxon>
    </lineage>
</organism>
<dbReference type="PANTHER" id="PTHR12821:SF0">
    <property type="entry name" value="BYSTIN"/>
    <property type="match status" value="1"/>
</dbReference>
<gene>
    <name evidence="3" type="primary">LOC106817305</name>
</gene>